<gene>
    <name evidence="2" type="ORF">SAMN02745218_02892</name>
</gene>
<dbReference type="Pfam" id="PF01261">
    <property type="entry name" value="AP_endonuc_2"/>
    <property type="match status" value="1"/>
</dbReference>
<organism evidence="2 3">
    <name type="scientific">Desulfofundulus australicus DSM 11792</name>
    <dbReference type="NCBI Taxonomy" id="1121425"/>
    <lineage>
        <taxon>Bacteria</taxon>
        <taxon>Bacillati</taxon>
        <taxon>Bacillota</taxon>
        <taxon>Clostridia</taxon>
        <taxon>Eubacteriales</taxon>
        <taxon>Peptococcaceae</taxon>
        <taxon>Desulfofundulus</taxon>
    </lineage>
</organism>
<sequence>MGIRFGPAGNPPSFHAQGYKSSLDMPAWLRGQGLNAYEYQCVRGVHIGEATARKLGEQARENGVSLSIHAPYYITLGTDDPVLKEKTKMHLLRAMQAAMWMGASPVVFHPGTGGGKERAAAMARAKKLLLEVLALAEDMGLGEIRVAPETAGKPAQLGSLDEVLEFCTLDPRVVPAVDFAHLHAAGRGALKSMEDFAIVLDRIESRLGKEAVRKLHIHFSPIEFTGAGERRHRTLLDGGFGPDFRFLARLIVERKLTPTIICESADRQVEDALIYKRIYEQVKEEAEG</sequence>
<dbReference type="InterPro" id="IPR001719">
    <property type="entry name" value="AP_endonuc_2"/>
</dbReference>
<dbReference type="RefSeq" id="WP_073167538.1">
    <property type="nucleotide sequence ID" value="NZ_FQUW01000054.1"/>
</dbReference>
<reference evidence="3" key="1">
    <citation type="submission" date="2016-11" db="EMBL/GenBank/DDBJ databases">
        <authorList>
            <person name="Varghese N."/>
            <person name="Submissions S."/>
        </authorList>
    </citation>
    <scope>NUCLEOTIDE SEQUENCE [LARGE SCALE GENOMIC DNA]</scope>
    <source>
        <strain evidence="3">DSM 11792</strain>
    </source>
</reference>
<dbReference type="AlphaFoldDB" id="A0A1M5DQU6"/>
<dbReference type="PANTHER" id="PTHR21445:SF0">
    <property type="entry name" value="APURINIC-APYRIMIDINIC ENDONUCLEASE"/>
    <property type="match status" value="1"/>
</dbReference>
<evidence type="ECO:0000313" key="2">
    <source>
        <dbReference type="EMBL" id="SHF69359.1"/>
    </source>
</evidence>
<accession>A0A1M5DQU6</accession>
<dbReference type="PANTHER" id="PTHR21445">
    <property type="entry name" value="ENDONUCLEASE IV ENDODEOXYRIBONUCLEASE IV"/>
    <property type="match status" value="1"/>
</dbReference>
<proteinExistence type="predicted"/>
<dbReference type="SUPFAM" id="SSF51658">
    <property type="entry name" value="Xylose isomerase-like"/>
    <property type="match status" value="1"/>
</dbReference>
<keyword evidence="3" id="KW-1185">Reference proteome</keyword>
<dbReference type="SMART" id="SM00518">
    <property type="entry name" value="AP2Ec"/>
    <property type="match status" value="1"/>
</dbReference>
<dbReference type="GO" id="GO:0003677">
    <property type="term" value="F:DNA binding"/>
    <property type="evidence" value="ECO:0007669"/>
    <property type="project" value="InterPro"/>
</dbReference>
<dbReference type="GO" id="GO:0008270">
    <property type="term" value="F:zinc ion binding"/>
    <property type="evidence" value="ECO:0007669"/>
    <property type="project" value="InterPro"/>
</dbReference>
<name>A0A1M5DQU6_9FIRM</name>
<feature type="domain" description="Xylose isomerase-like TIM barrel" evidence="1">
    <location>
        <begin position="32"/>
        <end position="271"/>
    </location>
</feature>
<dbReference type="OrthoDB" id="9805666at2"/>
<protein>
    <submittedName>
        <fullName evidence="2">Deoxyribonuclease-4</fullName>
    </submittedName>
</protein>
<dbReference type="GO" id="GO:0008081">
    <property type="term" value="F:phosphoric diester hydrolase activity"/>
    <property type="evidence" value="ECO:0007669"/>
    <property type="project" value="TreeGrafter"/>
</dbReference>
<dbReference type="Gene3D" id="3.20.20.150">
    <property type="entry name" value="Divalent-metal-dependent TIM barrel enzymes"/>
    <property type="match status" value="1"/>
</dbReference>
<dbReference type="InterPro" id="IPR036237">
    <property type="entry name" value="Xyl_isomerase-like_sf"/>
</dbReference>
<evidence type="ECO:0000313" key="3">
    <source>
        <dbReference type="Proteomes" id="UP000184196"/>
    </source>
</evidence>
<dbReference type="Proteomes" id="UP000184196">
    <property type="component" value="Unassembled WGS sequence"/>
</dbReference>
<dbReference type="EMBL" id="FQUW01000054">
    <property type="protein sequence ID" value="SHF69359.1"/>
    <property type="molecule type" value="Genomic_DNA"/>
</dbReference>
<dbReference type="InterPro" id="IPR013022">
    <property type="entry name" value="Xyl_isomerase-like_TIM-brl"/>
</dbReference>
<dbReference type="GO" id="GO:0006284">
    <property type="term" value="P:base-excision repair"/>
    <property type="evidence" value="ECO:0007669"/>
    <property type="project" value="TreeGrafter"/>
</dbReference>
<evidence type="ECO:0000259" key="1">
    <source>
        <dbReference type="Pfam" id="PF01261"/>
    </source>
</evidence>
<dbReference type="GO" id="GO:0003906">
    <property type="term" value="F:DNA-(apurinic or apyrimidinic site) endonuclease activity"/>
    <property type="evidence" value="ECO:0007669"/>
    <property type="project" value="TreeGrafter"/>
</dbReference>